<feature type="region of interest" description="Disordered" evidence="1">
    <location>
        <begin position="1"/>
        <end position="50"/>
    </location>
</feature>
<evidence type="ECO:0000313" key="2">
    <source>
        <dbReference type="EMBL" id="KAK9115838.1"/>
    </source>
</evidence>
<feature type="compositionally biased region" description="Basic and acidic residues" evidence="1">
    <location>
        <begin position="8"/>
        <end position="28"/>
    </location>
</feature>
<comment type="caution">
    <text evidence="2">The sequence shown here is derived from an EMBL/GenBank/DDBJ whole genome shotgun (WGS) entry which is preliminary data.</text>
</comment>
<dbReference type="EMBL" id="JBBNAE010000006">
    <property type="protein sequence ID" value="KAK9115838.1"/>
    <property type="molecule type" value="Genomic_DNA"/>
</dbReference>
<sequence length="50" mass="5693">MHAPSPDHNIRADGEFHKKKKKDFDPSFDRTPSQRHQPTPPILATPFSSP</sequence>
<reference evidence="2 3" key="1">
    <citation type="submission" date="2024-01" db="EMBL/GenBank/DDBJ databases">
        <title>Genome assemblies of Stephania.</title>
        <authorList>
            <person name="Yang L."/>
        </authorList>
    </citation>
    <scope>NUCLEOTIDE SEQUENCE [LARGE SCALE GENOMIC DNA]</scope>
    <source>
        <strain evidence="2">QJT</strain>
        <tissue evidence="2">Leaf</tissue>
    </source>
</reference>
<feature type="compositionally biased region" description="Pro residues" evidence="1">
    <location>
        <begin position="38"/>
        <end position="50"/>
    </location>
</feature>
<accession>A0AAP0NQS4</accession>
<dbReference type="Proteomes" id="UP001417504">
    <property type="component" value="Unassembled WGS sequence"/>
</dbReference>
<proteinExistence type="predicted"/>
<protein>
    <submittedName>
        <fullName evidence="2">Uncharacterized protein</fullName>
    </submittedName>
</protein>
<evidence type="ECO:0000256" key="1">
    <source>
        <dbReference type="SAM" id="MobiDB-lite"/>
    </source>
</evidence>
<name>A0AAP0NQS4_9MAGN</name>
<dbReference type="AlphaFoldDB" id="A0AAP0NQS4"/>
<keyword evidence="3" id="KW-1185">Reference proteome</keyword>
<organism evidence="2 3">
    <name type="scientific">Stephania japonica</name>
    <dbReference type="NCBI Taxonomy" id="461633"/>
    <lineage>
        <taxon>Eukaryota</taxon>
        <taxon>Viridiplantae</taxon>
        <taxon>Streptophyta</taxon>
        <taxon>Embryophyta</taxon>
        <taxon>Tracheophyta</taxon>
        <taxon>Spermatophyta</taxon>
        <taxon>Magnoliopsida</taxon>
        <taxon>Ranunculales</taxon>
        <taxon>Menispermaceae</taxon>
        <taxon>Menispermoideae</taxon>
        <taxon>Cissampelideae</taxon>
        <taxon>Stephania</taxon>
    </lineage>
</organism>
<gene>
    <name evidence="2" type="ORF">Sjap_014785</name>
</gene>
<evidence type="ECO:0000313" key="3">
    <source>
        <dbReference type="Proteomes" id="UP001417504"/>
    </source>
</evidence>